<proteinExistence type="predicted"/>
<dbReference type="Proteomes" id="UP000315636">
    <property type="component" value="Unassembled WGS sequence"/>
</dbReference>
<dbReference type="InterPro" id="IPR050194">
    <property type="entry name" value="Glycosyltransferase_grp1"/>
</dbReference>
<dbReference type="AlphaFoldDB" id="A0A521CAP6"/>
<dbReference type="EMBL" id="FXTI01000003">
    <property type="protein sequence ID" value="SMO56499.1"/>
    <property type="molecule type" value="Genomic_DNA"/>
</dbReference>
<evidence type="ECO:0000259" key="1">
    <source>
        <dbReference type="Pfam" id="PF13524"/>
    </source>
</evidence>
<gene>
    <name evidence="2" type="ORF">SAMN06264849_103229</name>
</gene>
<feature type="domain" description="Spore protein YkvP/CgeB glycosyl transferase-like" evidence="1">
    <location>
        <begin position="225"/>
        <end position="331"/>
    </location>
</feature>
<keyword evidence="3" id="KW-1185">Reference proteome</keyword>
<dbReference type="Gene3D" id="3.40.50.2000">
    <property type="entry name" value="Glycogen Phosphorylase B"/>
    <property type="match status" value="1"/>
</dbReference>
<organism evidence="2 3">
    <name type="scientific">Melghirimyces algeriensis</name>
    <dbReference type="NCBI Taxonomy" id="910412"/>
    <lineage>
        <taxon>Bacteria</taxon>
        <taxon>Bacillati</taxon>
        <taxon>Bacillota</taxon>
        <taxon>Bacilli</taxon>
        <taxon>Bacillales</taxon>
        <taxon>Thermoactinomycetaceae</taxon>
        <taxon>Melghirimyces</taxon>
    </lineage>
</organism>
<protein>
    <submittedName>
        <fullName evidence="2">Glycosyltransferase involved in cell wall bisynthesis</fullName>
    </submittedName>
</protein>
<dbReference type="GO" id="GO:0016757">
    <property type="term" value="F:glycosyltransferase activity"/>
    <property type="evidence" value="ECO:0007669"/>
    <property type="project" value="TreeGrafter"/>
</dbReference>
<dbReference type="InterPro" id="IPR055259">
    <property type="entry name" value="YkvP/CgeB_Glyco_trans-like"/>
</dbReference>
<dbReference type="SUPFAM" id="SSF53756">
    <property type="entry name" value="UDP-Glycosyltransferase/glycogen phosphorylase"/>
    <property type="match status" value="1"/>
</dbReference>
<dbReference type="PANTHER" id="PTHR45947">
    <property type="entry name" value="SULFOQUINOVOSYL TRANSFERASE SQD2"/>
    <property type="match status" value="1"/>
</dbReference>
<reference evidence="2 3" key="1">
    <citation type="submission" date="2017-05" db="EMBL/GenBank/DDBJ databases">
        <authorList>
            <person name="Varghese N."/>
            <person name="Submissions S."/>
        </authorList>
    </citation>
    <scope>NUCLEOTIDE SEQUENCE [LARGE SCALE GENOMIC DNA]</scope>
    <source>
        <strain evidence="2 3">DSM 45474</strain>
    </source>
</reference>
<dbReference type="Pfam" id="PF13524">
    <property type="entry name" value="Glyco_trans_1_2"/>
    <property type="match status" value="1"/>
</dbReference>
<evidence type="ECO:0000313" key="2">
    <source>
        <dbReference type="EMBL" id="SMO56499.1"/>
    </source>
</evidence>
<sequence>MKVLLGPINNAGQPIALTKELRRQGVEAHCLTYQNHKYGYGADKEVCFDPYSRVDVQFQTLQECLKEDYDIYHFWFRSLFYGGFYEYFTGLDLPIIKNRGKKIVHSFTGFDLRFQSECMQKNPYNVFQYGWKNIFSEESARKYLNFLRYFVDEFVVLDEELQSYLPEAKIIPRVLDLDEWEYIGIKETDCPLVVHAPSSPAIKGTPFVNQAVQQLKEKGLKFEYREVTDLKHRDAMELYKRADIVIDQLLIGWYGVLTVEAMALGKPVMVYIQEDLYQPSQTIPVENVNPDNLTEKLRNLIQDFDRRKDLSRRGRAYVESVHDVKKVTKKLIGLYESVLKEKERREFSPESFDDLLYFKEQYIDSVGAVPYKPLLKQKTVQYEKLVQQLNQLRPKANRSDRLQEEVNQLTRKLKKYEGG</sequence>
<evidence type="ECO:0000313" key="3">
    <source>
        <dbReference type="Proteomes" id="UP000315636"/>
    </source>
</evidence>
<keyword evidence="2" id="KW-0808">Transferase</keyword>
<dbReference type="OrthoDB" id="9809622at2"/>
<dbReference type="RefSeq" id="WP_142504973.1">
    <property type="nucleotide sequence ID" value="NZ_FXTI01000003.1"/>
</dbReference>
<accession>A0A521CAP6</accession>
<name>A0A521CAP6_9BACL</name>
<dbReference type="PANTHER" id="PTHR45947:SF3">
    <property type="entry name" value="SULFOQUINOVOSYL TRANSFERASE SQD2"/>
    <property type="match status" value="1"/>
</dbReference>